<evidence type="ECO:0000313" key="3">
    <source>
        <dbReference type="EMBL" id="RMI44113.1"/>
    </source>
</evidence>
<dbReference type="EMBL" id="RFFG01000021">
    <property type="protein sequence ID" value="RMI44113.1"/>
    <property type="molecule type" value="Genomic_DNA"/>
</dbReference>
<comment type="caution">
    <text evidence="3">The sequence shown here is derived from an EMBL/GenBank/DDBJ whole genome shotgun (WGS) entry which is preliminary data.</text>
</comment>
<dbReference type="CDD" id="cd01830">
    <property type="entry name" value="XynE_like"/>
    <property type="match status" value="1"/>
</dbReference>
<name>A0A3M2M5L1_9ACTN</name>
<feature type="signal peptide" evidence="1">
    <location>
        <begin position="1"/>
        <end position="19"/>
    </location>
</feature>
<dbReference type="PANTHER" id="PTHR43784:SF2">
    <property type="entry name" value="GDSL-LIKE LIPASE_ACYLHYDROLASE, PUTATIVE (AFU_ORTHOLOGUE AFUA_2G00820)-RELATED"/>
    <property type="match status" value="1"/>
</dbReference>
<dbReference type="InterPro" id="IPR036514">
    <property type="entry name" value="SGNH_hydro_sf"/>
</dbReference>
<proteinExistence type="predicted"/>
<dbReference type="Pfam" id="PF13472">
    <property type="entry name" value="Lipase_GDSL_2"/>
    <property type="match status" value="1"/>
</dbReference>
<keyword evidence="4" id="KW-1185">Reference proteome</keyword>
<reference evidence="3 4" key="1">
    <citation type="submission" date="2018-10" db="EMBL/GenBank/DDBJ databases">
        <title>Isolation from soil.</title>
        <authorList>
            <person name="Hu J."/>
        </authorList>
    </citation>
    <scope>NUCLEOTIDE SEQUENCE [LARGE SCALE GENOMIC DNA]</scope>
    <source>
        <strain evidence="3 4">NEAU-Ht49</strain>
    </source>
</reference>
<dbReference type="OrthoDB" id="1828825at2"/>
<accession>A0A3M2M5L1</accession>
<evidence type="ECO:0000256" key="1">
    <source>
        <dbReference type="SAM" id="SignalP"/>
    </source>
</evidence>
<evidence type="ECO:0000313" key="4">
    <source>
        <dbReference type="Proteomes" id="UP000282674"/>
    </source>
</evidence>
<sequence length="418" mass="43769">MLVPALALAVGGTGAVAAAASAPARVPAVANGWTTGWEAAMQRPSIGFEPNWSEAGFSRQTVRQVVRVTDGGTRLRIRLSNQYGGSPLKVAGATIARTGKGAAVSPGSLRHLAFGHGARSVDVPAGGQVVSEAADVTVKPLESVTVTLYLPETTGPATTHLQGYATTYRTSGDHRADTDGSAFPKGDTTHSWYYLSGVEAAGGPARRDTVVAVGDSITDGFGSGNDADSRYPDRLADRLASAGRQRPVLNAGIGGAMLLSDSAWFGEKIGTRLQRDVLANPRVSTMILLAGLNDVGFSEADIPTFKPNPDRGVAELIAGYRAVIRRAHAQGIRVVGGTLLPMGGAEYYTPKSAAKIRQLNQWIRTSGEYDAVVDFNRAVADPDDSERLRPGFDSGDHKHPNAAGYKAMADAVNLADLH</sequence>
<evidence type="ECO:0000259" key="2">
    <source>
        <dbReference type="Pfam" id="PF13472"/>
    </source>
</evidence>
<keyword evidence="1" id="KW-0732">Signal</keyword>
<dbReference type="PANTHER" id="PTHR43784">
    <property type="entry name" value="GDSL-LIKE LIPASE/ACYLHYDROLASE, PUTATIVE (AFU_ORTHOLOGUE AFUA_2G00820)-RELATED"/>
    <property type="match status" value="1"/>
</dbReference>
<protein>
    <submittedName>
        <fullName evidence="3">SGNH/GDSL hydrolase family protein</fullName>
    </submittedName>
</protein>
<dbReference type="Gene3D" id="3.40.50.1110">
    <property type="entry name" value="SGNH hydrolase"/>
    <property type="match status" value="1"/>
</dbReference>
<dbReference type="Proteomes" id="UP000282674">
    <property type="component" value="Unassembled WGS sequence"/>
</dbReference>
<gene>
    <name evidence="3" type="ORF">EBO15_14065</name>
</gene>
<dbReference type="GO" id="GO:0016787">
    <property type="term" value="F:hydrolase activity"/>
    <property type="evidence" value="ECO:0007669"/>
    <property type="project" value="UniProtKB-KW"/>
</dbReference>
<dbReference type="SUPFAM" id="SSF52266">
    <property type="entry name" value="SGNH hydrolase"/>
    <property type="match status" value="1"/>
</dbReference>
<dbReference type="AlphaFoldDB" id="A0A3M2M5L1"/>
<feature type="domain" description="SGNH hydrolase-type esterase" evidence="2">
    <location>
        <begin position="212"/>
        <end position="407"/>
    </location>
</feature>
<dbReference type="InterPro" id="IPR053140">
    <property type="entry name" value="GDSL_Rv0518-like"/>
</dbReference>
<dbReference type="InterPro" id="IPR013830">
    <property type="entry name" value="SGNH_hydro"/>
</dbReference>
<organism evidence="3 4">
    <name type="scientific">Actinomadura harenae</name>
    <dbReference type="NCBI Taxonomy" id="2483351"/>
    <lineage>
        <taxon>Bacteria</taxon>
        <taxon>Bacillati</taxon>
        <taxon>Actinomycetota</taxon>
        <taxon>Actinomycetes</taxon>
        <taxon>Streptosporangiales</taxon>
        <taxon>Thermomonosporaceae</taxon>
        <taxon>Actinomadura</taxon>
    </lineage>
</organism>
<feature type="chain" id="PRO_5018064821" evidence="1">
    <location>
        <begin position="20"/>
        <end position="418"/>
    </location>
</feature>
<keyword evidence="3" id="KW-0378">Hydrolase</keyword>